<dbReference type="Gene3D" id="1.50.10.20">
    <property type="match status" value="1"/>
</dbReference>
<dbReference type="Gene3D" id="2.170.130.30">
    <property type="match status" value="1"/>
</dbReference>
<dbReference type="InterPro" id="IPR003343">
    <property type="entry name" value="Big_2"/>
</dbReference>
<dbReference type="PROSITE" id="PS51272">
    <property type="entry name" value="SLH"/>
    <property type="match status" value="3"/>
</dbReference>
<dbReference type="InterPro" id="IPR008964">
    <property type="entry name" value="Invasin/intimin_cell_adhesion"/>
</dbReference>
<feature type="signal peptide" evidence="3">
    <location>
        <begin position="1"/>
        <end position="25"/>
    </location>
</feature>
<evidence type="ECO:0000259" key="4">
    <source>
        <dbReference type="PROSITE" id="PS51272"/>
    </source>
</evidence>
<name>A0ABV1EPX2_9FIRM</name>
<evidence type="ECO:0000256" key="2">
    <source>
        <dbReference type="SAM" id="MobiDB-lite"/>
    </source>
</evidence>
<dbReference type="SUPFAM" id="SSF49373">
    <property type="entry name" value="Invasin/intimin cell-adhesion fragments"/>
    <property type="match status" value="2"/>
</dbReference>
<dbReference type="Proteomes" id="UP001440599">
    <property type="component" value="Unassembled WGS sequence"/>
</dbReference>
<dbReference type="Pfam" id="PF00395">
    <property type="entry name" value="SLH"/>
    <property type="match status" value="3"/>
</dbReference>
<evidence type="ECO:0000313" key="5">
    <source>
        <dbReference type="EMBL" id="MEQ2456055.1"/>
    </source>
</evidence>
<keyword evidence="1" id="KW-0677">Repeat</keyword>
<dbReference type="Gene3D" id="2.60.40.1080">
    <property type="match status" value="2"/>
</dbReference>
<evidence type="ECO:0000256" key="1">
    <source>
        <dbReference type="ARBA" id="ARBA00022737"/>
    </source>
</evidence>
<feature type="domain" description="SLH" evidence="4">
    <location>
        <begin position="1863"/>
        <end position="1926"/>
    </location>
</feature>
<dbReference type="InterPro" id="IPR051465">
    <property type="entry name" value="Cell_Envelope_Struct_Comp"/>
</dbReference>
<dbReference type="SMART" id="SM00635">
    <property type="entry name" value="BID_2"/>
    <property type="match status" value="2"/>
</dbReference>
<accession>A0ABV1EPX2</accession>
<dbReference type="Pfam" id="PF07554">
    <property type="entry name" value="FIVAR"/>
    <property type="match status" value="2"/>
</dbReference>
<protein>
    <submittedName>
        <fullName evidence="5">S-layer homology domain-containing protein</fullName>
    </submittedName>
</protein>
<comment type="caution">
    <text evidence="5">The sequence shown here is derived from an EMBL/GenBank/DDBJ whole genome shotgun (WGS) entry which is preliminary data.</text>
</comment>
<evidence type="ECO:0000256" key="3">
    <source>
        <dbReference type="SAM" id="SignalP"/>
    </source>
</evidence>
<dbReference type="EMBL" id="JBBMFT010000002">
    <property type="protein sequence ID" value="MEQ2456055.1"/>
    <property type="molecule type" value="Genomic_DNA"/>
</dbReference>
<evidence type="ECO:0000313" key="6">
    <source>
        <dbReference type="Proteomes" id="UP001440599"/>
    </source>
</evidence>
<sequence>MKKRVLSLLLVLVMVLGLLPAGVLAAEGVTEVSSQAELAGMTDGSYILTADIELSEWTAIDFSGTLDGNGYTITVAGQPLFNTLSGTVQNLCLDGEVAGEDDTVGALARTQTGGTVNNCWSGAGYDYTAWCFAGFVGTMAGGTIKNCLSTTDNADSGFVGEATGLPVIENCYYTLYDAVYNGDFTDTNNKKINADEYPYAMAQLNAVHEAGLLYWAMDEDGVPKPIASEKPAADRTALQELYDRVKDNTNAVPDEEDVTYTSESWEAFVAARDKAKAVLDNADATQAAIDGARKDLQAAIDGLVPDRTTATAAERVALQDEIAKVPSEKGRYTDASWSAVQAALKPAKNLLQNPAATAEKLAEQTASLKNAVDALVEIVDPAAVTELPEGQEWTMISTAEELAELSTKGGAGYYKLKNDIVDYVGTYDPFGTQIKPFNGVLDGNGFTVTFAGADKYPNPVINILGPSGVIQNLGANGSITNVPLVDKLYGKLINCYSWADTQYGGLVGTMFSGSVIANCYVNQMPGGSGSGGLVMTGNGGHILHSYWPEGKAIGTDSGTSMLDSQVVAKQKEDSFRAMLNAHRYGGMEWHQSDKGLPWLGEEQEYVKPDFKAVTVTNLITEETASIEEPDDVLKVSVFGEQGGDVAALTIDGYQGDQLEWETPSHATDAPIMVYYDKDSEQTRVWVRDAGTVTVTAFLKGTEGAPRKELQSFQIEAKVPSYFDLKLKIGGEDYTNKTYAVEGSQGFELVPYVSVEGKEIPVYYGLFDWESSNSSAIHVDSDAWVTIYKEGTANLTASLNGVSAAVRVTAGYTAATGIKCLFEGEYTIHRRSPNSVGQNGTPGEASFNPLRHVDENGEAIVGSEEHMAQVEPEGATYAGSYDVTTSDKTIMEFQSALVQNLIPMKAGTVNVTVTTKDPKLDKQFTDTREVTLNYLNPLQSLTAEKTELTVKVGETIDAGLIFTGENDTKWPEKYPKGLHVSESYMTWEQSGEGQVLAYRSYPVIMQGDEDFSLEEGTVSNDQWLIKGVKEGTVTLKGTAKDTTNGTKTIELTVHVEAGDPALNKPVEEQVADVLAKTGAYQLNALNNAPAFLQEWSILGLARAGIEVPENFYETYYASAYEKVQEQKKVSSRPWDNKITETQRLALALTAIGKDPTDVGGVNLLDYSWNKETYWNGAVLGDMQGSNELIYALLAINAHASLKESRPESVTMTEQQMIDKLLGVYQAEEGGFGLSGPSFDVDITGMALQALAPYYDTRNDVKTAVDKAVTHLSQAQGTDGSYGNPEATSQVIVALCTLGIDPDQDERFIKVGSSLVDGLLMYALEDGSFRHSMNGSSDGMATEQALYTLAALSRFYAEPRGNSLYDMNDVTIGGSGGTTVTGVTLTPASAKIETGKTVQLNALVIPATAANKNVTFSSDKPGVATVSKTGLVTGVAEGTATITVTTADGNKTATASITVTKAGEIKPEDKATVTLSIDKLTINKGYVLWPTEIEITKGETVWDVLKREMDQRGIKYQYSNNSQYNSVYVESIDGDGEFDHGSGSGWKYSVNGVYPDYGCSRYTLTGGEVIKWRYTTNLGMDLGDDPNAGQTGKPEEGGTSTITPEVKPDKNGSAKVTVDETQMKDAIATAKTEGSSAIVIAPQVTGEAKKVMTEVPTQSLKDVVKNTNAALEVQTALGSVSIPNEALDSIAQQAGGSTVTITVEARKPEDVKDQVSASQLEGAVVVEVTITSGKKELTTFDEKSLTVTIPVTGSAFVSGETYKVIALRADGSKETVSGTCIKQNGKLSMQVKITYLSTFVVTTQKTMPFTDLSGHWAAEAITYVYGNGLMNGTSDTTFAPDESLNRAMLATILYRLSGEPAATGEGKTFMDVAPDTWYTSAVAWASANGIVSGVGDGKFAPTQAITREELATMFYRYAKYNKLDTSAKGDLSKFADSDQIAAWASDAMAWAVGAGLISGKTANVIDPTGTATRAEVATILMRFTELTK</sequence>
<dbReference type="Pfam" id="PF02368">
    <property type="entry name" value="Big_2"/>
    <property type="match status" value="1"/>
</dbReference>
<dbReference type="InterPro" id="IPR001119">
    <property type="entry name" value="SLH_dom"/>
</dbReference>
<dbReference type="SUPFAM" id="SSF48239">
    <property type="entry name" value="Terpenoid cyclases/Protein prenyltransferases"/>
    <property type="match status" value="1"/>
</dbReference>
<feature type="region of interest" description="Disordered" evidence="2">
    <location>
        <begin position="1581"/>
        <end position="1611"/>
    </location>
</feature>
<keyword evidence="3" id="KW-0732">Signal</keyword>
<dbReference type="PANTHER" id="PTHR43308">
    <property type="entry name" value="OUTER MEMBRANE PROTEIN ALPHA-RELATED"/>
    <property type="match status" value="1"/>
</dbReference>
<reference evidence="5 6" key="1">
    <citation type="submission" date="2024-03" db="EMBL/GenBank/DDBJ databases">
        <title>Human intestinal bacterial collection.</title>
        <authorList>
            <person name="Pauvert C."/>
            <person name="Hitch T.C.A."/>
            <person name="Clavel T."/>
        </authorList>
    </citation>
    <scope>NUCLEOTIDE SEQUENCE [LARGE SCALE GENOMIC DNA]</scope>
    <source>
        <strain evidence="5 6">CLA-AP-H34</strain>
    </source>
</reference>
<dbReference type="InterPro" id="IPR027954">
    <property type="entry name" value="Transcobalamin-like_C"/>
</dbReference>
<proteinExistence type="predicted"/>
<dbReference type="Pfam" id="PF14478">
    <property type="entry name" value="DUF4430"/>
    <property type="match status" value="1"/>
</dbReference>
<feature type="domain" description="SLH" evidence="4">
    <location>
        <begin position="1802"/>
        <end position="1862"/>
    </location>
</feature>
<dbReference type="RefSeq" id="WP_349139623.1">
    <property type="nucleotide sequence ID" value="NZ_JBBMFT010000002.1"/>
</dbReference>
<feature type="chain" id="PRO_5046082113" evidence="3">
    <location>
        <begin position="26"/>
        <end position="1986"/>
    </location>
</feature>
<gene>
    <name evidence="5" type="ORF">WMO45_05925</name>
</gene>
<dbReference type="Gene3D" id="1.20.1270.90">
    <property type="entry name" value="AF1782-like"/>
    <property type="match status" value="2"/>
</dbReference>
<dbReference type="InterPro" id="IPR008930">
    <property type="entry name" value="Terpenoid_cyclase/PrenylTrfase"/>
</dbReference>
<dbReference type="PANTHER" id="PTHR43308:SF5">
    <property type="entry name" value="S-LAYER PROTEIN _ PEPTIDOGLYCAN ENDO-BETA-N-ACETYLGLUCOSAMINIDASE"/>
    <property type="match status" value="1"/>
</dbReference>
<keyword evidence="6" id="KW-1185">Reference proteome</keyword>
<organism evidence="5 6">
    <name type="scientific">Flavonifractor hominis</name>
    <dbReference type="NCBI Taxonomy" id="3133178"/>
    <lineage>
        <taxon>Bacteria</taxon>
        <taxon>Bacillati</taxon>
        <taxon>Bacillota</taxon>
        <taxon>Clostridia</taxon>
        <taxon>Eubacteriales</taxon>
        <taxon>Oscillospiraceae</taxon>
        <taxon>Flavonifractor</taxon>
    </lineage>
</organism>
<feature type="domain" description="SLH" evidence="4">
    <location>
        <begin position="1929"/>
        <end position="1986"/>
    </location>
</feature>